<dbReference type="EMBL" id="QANS01000006">
    <property type="protein sequence ID" value="PTU30396.1"/>
    <property type="molecule type" value="Genomic_DNA"/>
</dbReference>
<feature type="domain" description="DUF4124" evidence="2">
    <location>
        <begin position="9"/>
        <end position="55"/>
    </location>
</feature>
<protein>
    <recommendedName>
        <fullName evidence="2">DUF4124 domain-containing protein</fullName>
    </recommendedName>
</protein>
<sequence length="171" mass="18497">MRVISCLLLLLLATTAMAGGKLYRYVDPNGMVHFTDQPPTRGAKPMVLDGSRPAVSKKKWDDAASIEIVRNATRFAVHWTLPTPGQTFKEVDSNFLVVVSVMPGLAKGFGIHFYVDGKAQSTKPIPDIKATLHGIGAGKHELVAALISHEGKELARSKPINIEVKATLAKK</sequence>
<dbReference type="InterPro" id="IPR025392">
    <property type="entry name" value="DUF4124"/>
</dbReference>
<evidence type="ECO:0000313" key="4">
    <source>
        <dbReference type="Proteomes" id="UP000244248"/>
    </source>
</evidence>
<proteinExistence type="predicted"/>
<accession>A0A2T5MCU2</accession>
<keyword evidence="1" id="KW-0732">Signal</keyword>
<evidence type="ECO:0000256" key="1">
    <source>
        <dbReference type="SAM" id="SignalP"/>
    </source>
</evidence>
<comment type="caution">
    <text evidence="3">The sequence shown here is derived from an EMBL/GenBank/DDBJ whole genome shotgun (WGS) entry which is preliminary data.</text>
</comment>
<dbReference type="AlphaFoldDB" id="A0A2T5MCU2"/>
<feature type="chain" id="PRO_5015408022" description="DUF4124 domain-containing protein" evidence="1">
    <location>
        <begin position="19"/>
        <end position="171"/>
    </location>
</feature>
<evidence type="ECO:0000313" key="3">
    <source>
        <dbReference type="EMBL" id="PTU30396.1"/>
    </source>
</evidence>
<dbReference type="Pfam" id="PF13511">
    <property type="entry name" value="DUF4124"/>
    <property type="match status" value="1"/>
</dbReference>
<name>A0A2T5MCU2_9GAMM</name>
<gene>
    <name evidence="3" type="ORF">CJD38_15780</name>
</gene>
<reference evidence="3 4" key="1">
    <citation type="submission" date="2018-04" db="EMBL/GenBank/DDBJ databases">
        <title>Novel species isolated from glacier.</title>
        <authorList>
            <person name="Liu Q."/>
            <person name="Xin Y.-H."/>
        </authorList>
    </citation>
    <scope>NUCLEOTIDE SEQUENCE [LARGE SCALE GENOMIC DNA]</scope>
    <source>
        <strain evidence="3 4">GT1R17</strain>
    </source>
</reference>
<evidence type="ECO:0000259" key="2">
    <source>
        <dbReference type="Pfam" id="PF13511"/>
    </source>
</evidence>
<feature type="signal peptide" evidence="1">
    <location>
        <begin position="1"/>
        <end position="18"/>
    </location>
</feature>
<keyword evidence="4" id="KW-1185">Reference proteome</keyword>
<dbReference type="Proteomes" id="UP000244248">
    <property type="component" value="Unassembled WGS sequence"/>
</dbReference>
<organism evidence="3 4">
    <name type="scientific">Stenotrophobium rhamnosiphilum</name>
    <dbReference type="NCBI Taxonomy" id="2029166"/>
    <lineage>
        <taxon>Bacteria</taxon>
        <taxon>Pseudomonadati</taxon>
        <taxon>Pseudomonadota</taxon>
        <taxon>Gammaproteobacteria</taxon>
        <taxon>Nevskiales</taxon>
        <taxon>Nevskiaceae</taxon>
        <taxon>Stenotrophobium</taxon>
    </lineage>
</organism>